<feature type="region of interest" description="Disordered" evidence="3">
    <location>
        <begin position="768"/>
        <end position="793"/>
    </location>
</feature>
<dbReference type="Gene3D" id="1.20.58.60">
    <property type="match status" value="2"/>
</dbReference>
<feature type="region of interest" description="Disordered" evidence="3">
    <location>
        <begin position="2433"/>
        <end position="2462"/>
    </location>
</feature>
<evidence type="ECO:0000256" key="2">
    <source>
        <dbReference type="SAM" id="Coils"/>
    </source>
</evidence>
<feature type="compositionally biased region" description="Low complexity" evidence="3">
    <location>
        <begin position="2709"/>
        <end position="2722"/>
    </location>
</feature>
<feature type="region of interest" description="Disordered" evidence="3">
    <location>
        <begin position="2822"/>
        <end position="2960"/>
    </location>
</feature>
<evidence type="ECO:0000256" key="3">
    <source>
        <dbReference type="SAM" id="MobiDB-lite"/>
    </source>
</evidence>
<dbReference type="InterPro" id="IPR013098">
    <property type="entry name" value="Ig_I-set"/>
</dbReference>
<feature type="region of interest" description="Disordered" evidence="3">
    <location>
        <begin position="2974"/>
        <end position="2995"/>
    </location>
</feature>
<feature type="compositionally biased region" description="Polar residues" evidence="3">
    <location>
        <begin position="22"/>
        <end position="34"/>
    </location>
</feature>
<dbReference type="CDD" id="cd00176">
    <property type="entry name" value="SPEC"/>
    <property type="match status" value="1"/>
</dbReference>
<accession>A0ABP1RKL0</accession>
<dbReference type="PANTHER" id="PTHR10075">
    <property type="entry name" value="BASIGIN RELATED"/>
    <property type="match status" value="1"/>
</dbReference>
<feature type="region of interest" description="Disordered" evidence="3">
    <location>
        <begin position="1942"/>
        <end position="1961"/>
    </location>
</feature>
<dbReference type="Pfam" id="PF07679">
    <property type="entry name" value="I-set"/>
    <property type="match status" value="6"/>
</dbReference>
<dbReference type="InterPro" id="IPR018159">
    <property type="entry name" value="Spectrin/alpha-actinin"/>
</dbReference>
<dbReference type="Proteomes" id="UP001642540">
    <property type="component" value="Unassembled WGS sequence"/>
</dbReference>
<feature type="compositionally biased region" description="Low complexity" evidence="3">
    <location>
        <begin position="2749"/>
        <end position="2758"/>
    </location>
</feature>
<feature type="compositionally biased region" description="Low complexity" evidence="3">
    <location>
        <begin position="9"/>
        <end position="21"/>
    </location>
</feature>
<feature type="compositionally biased region" description="Low complexity" evidence="3">
    <location>
        <begin position="2868"/>
        <end position="2891"/>
    </location>
</feature>
<feature type="region of interest" description="Disordered" evidence="3">
    <location>
        <begin position="3193"/>
        <end position="3251"/>
    </location>
</feature>
<dbReference type="Gene3D" id="2.60.40.10">
    <property type="entry name" value="Immunoglobulins"/>
    <property type="match status" value="7"/>
</dbReference>
<keyword evidence="2" id="KW-0175">Coiled coil</keyword>
<organism evidence="5 6">
    <name type="scientific">Orchesella dallaii</name>
    <dbReference type="NCBI Taxonomy" id="48710"/>
    <lineage>
        <taxon>Eukaryota</taxon>
        <taxon>Metazoa</taxon>
        <taxon>Ecdysozoa</taxon>
        <taxon>Arthropoda</taxon>
        <taxon>Hexapoda</taxon>
        <taxon>Collembola</taxon>
        <taxon>Entomobryomorpha</taxon>
        <taxon>Entomobryoidea</taxon>
        <taxon>Orchesellidae</taxon>
        <taxon>Orchesellinae</taxon>
        <taxon>Orchesella</taxon>
    </lineage>
</organism>
<feature type="compositionally biased region" description="Pro residues" evidence="3">
    <location>
        <begin position="1943"/>
        <end position="1956"/>
    </location>
</feature>
<protein>
    <recommendedName>
        <fullName evidence="4">Ig-like domain-containing protein</fullName>
    </recommendedName>
</protein>
<feature type="compositionally biased region" description="Polar residues" evidence="3">
    <location>
        <begin position="2644"/>
        <end position="2666"/>
    </location>
</feature>
<keyword evidence="6" id="KW-1185">Reference proteome</keyword>
<dbReference type="InterPro" id="IPR003598">
    <property type="entry name" value="Ig_sub2"/>
</dbReference>
<dbReference type="SMART" id="SM00408">
    <property type="entry name" value="IGc2"/>
    <property type="match status" value="6"/>
</dbReference>
<dbReference type="SUPFAM" id="SSF48726">
    <property type="entry name" value="Immunoglobulin"/>
    <property type="match status" value="7"/>
</dbReference>
<dbReference type="EMBL" id="CAXLJM020000078">
    <property type="protein sequence ID" value="CAL8129597.1"/>
    <property type="molecule type" value="Genomic_DNA"/>
</dbReference>
<dbReference type="InterPro" id="IPR007110">
    <property type="entry name" value="Ig-like_dom"/>
</dbReference>
<dbReference type="SMART" id="SM00409">
    <property type="entry name" value="IG"/>
    <property type="match status" value="7"/>
</dbReference>
<dbReference type="CDD" id="cd00096">
    <property type="entry name" value="Ig"/>
    <property type="match status" value="1"/>
</dbReference>
<feature type="compositionally biased region" description="Acidic residues" evidence="3">
    <location>
        <begin position="3222"/>
        <end position="3235"/>
    </location>
</feature>
<evidence type="ECO:0000259" key="4">
    <source>
        <dbReference type="PROSITE" id="PS50835"/>
    </source>
</evidence>
<evidence type="ECO:0000256" key="1">
    <source>
        <dbReference type="ARBA" id="ARBA00023319"/>
    </source>
</evidence>
<feature type="compositionally biased region" description="Acidic residues" evidence="3">
    <location>
        <begin position="39"/>
        <end position="51"/>
    </location>
</feature>
<dbReference type="SUPFAM" id="SSF46966">
    <property type="entry name" value="Spectrin repeat"/>
    <property type="match status" value="1"/>
</dbReference>
<feature type="domain" description="Ig-like" evidence="4">
    <location>
        <begin position="1718"/>
        <end position="1806"/>
    </location>
</feature>
<dbReference type="PROSITE" id="PS50835">
    <property type="entry name" value="IG_LIKE"/>
    <property type="match status" value="6"/>
</dbReference>
<dbReference type="InterPro" id="IPR003599">
    <property type="entry name" value="Ig_sub"/>
</dbReference>
<feature type="coiled-coil region" evidence="2">
    <location>
        <begin position="1135"/>
        <end position="1165"/>
    </location>
</feature>
<keyword evidence="1" id="KW-0393">Immunoglobulin domain</keyword>
<reference evidence="5 6" key="1">
    <citation type="submission" date="2024-08" db="EMBL/GenBank/DDBJ databases">
        <authorList>
            <person name="Cucini C."/>
            <person name="Frati F."/>
        </authorList>
    </citation>
    <scope>NUCLEOTIDE SEQUENCE [LARGE SCALE GENOMIC DNA]</scope>
</reference>
<feature type="domain" description="Ig-like" evidence="4">
    <location>
        <begin position="1396"/>
        <end position="1486"/>
    </location>
</feature>
<feature type="compositionally biased region" description="Low complexity" evidence="3">
    <location>
        <begin position="2449"/>
        <end position="2462"/>
    </location>
</feature>
<feature type="compositionally biased region" description="Polar residues" evidence="3">
    <location>
        <begin position="53"/>
        <end position="85"/>
    </location>
</feature>
<feature type="domain" description="Ig-like" evidence="4">
    <location>
        <begin position="1498"/>
        <end position="1587"/>
    </location>
</feature>
<name>A0ABP1RKL0_9HEXA</name>
<feature type="compositionally biased region" description="Low complexity" evidence="3">
    <location>
        <begin position="2927"/>
        <end position="2958"/>
    </location>
</feature>
<evidence type="ECO:0000313" key="5">
    <source>
        <dbReference type="EMBL" id="CAL8129597.1"/>
    </source>
</evidence>
<dbReference type="InterPro" id="IPR013783">
    <property type="entry name" value="Ig-like_fold"/>
</dbReference>
<feature type="domain" description="Ig-like" evidence="4">
    <location>
        <begin position="2071"/>
        <end position="2162"/>
    </location>
</feature>
<feature type="region of interest" description="Disordered" evidence="3">
    <location>
        <begin position="1"/>
        <end position="85"/>
    </location>
</feature>
<comment type="caution">
    <text evidence="5">The sequence shown here is derived from an EMBL/GenBank/DDBJ whole genome shotgun (WGS) entry which is preliminary data.</text>
</comment>
<feature type="compositionally biased region" description="Pro residues" evidence="3">
    <location>
        <begin position="2909"/>
        <end position="2926"/>
    </location>
</feature>
<dbReference type="InterPro" id="IPR036179">
    <property type="entry name" value="Ig-like_dom_sf"/>
</dbReference>
<feature type="region of interest" description="Disordered" evidence="3">
    <location>
        <begin position="2709"/>
        <end position="2806"/>
    </location>
</feature>
<feature type="domain" description="Ig-like" evidence="4">
    <location>
        <begin position="1603"/>
        <end position="1694"/>
    </location>
</feature>
<dbReference type="Pfam" id="PF13927">
    <property type="entry name" value="Ig_3"/>
    <property type="match status" value="1"/>
</dbReference>
<dbReference type="PANTHER" id="PTHR10075:SF100">
    <property type="entry name" value="FASCICLIN-2"/>
    <property type="match status" value="1"/>
</dbReference>
<evidence type="ECO:0000313" key="6">
    <source>
        <dbReference type="Proteomes" id="UP001642540"/>
    </source>
</evidence>
<dbReference type="SUPFAM" id="SSF57997">
    <property type="entry name" value="Tropomyosin"/>
    <property type="match status" value="1"/>
</dbReference>
<feature type="region of interest" description="Disordered" evidence="3">
    <location>
        <begin position="2644"/>
        <end position="2671"/>
    </location>
</feature>
<gene>
    <name evidence="5" type="ORF">ODALV1_LOCUS23315</name>
</gene>
<feature type="domain" description="Ig-like" evidence="4">
    <location>
        <begin position="1962"/>
        <end position="2061"/>
    </location>
</feature>
<sequence length="3251" mass="364014">MSDVEFGKQTQQQHNSLHQQQPRPLSTTSSQLSFSDRMDADDGGGDADEDNSSLRSNPLNYNNPSSTCSSSLNLHRQGSNASQSKELTSITAANVVNGSAGSLMAKTTTISTIAMESNTSATSKCSPTRLVIALLQTPHQALQLKIIELSPNLLKLPDNLPEAEDYLKNHSQVIKNLQSKQSPVEELLRQADSLIATQKPRAEVYAAMADSLGQTWKDLNAILEERRIVLDLAFNCHKTIQSCVDKMNELHSDYSKFKYLPTIEIEVEQSIQTTSPQDVVTSIRKLKEDRADVLKRVSQALDTCQQLLNKITDFNLSIDSRQLFLKRDVDYATKQVHRWLERLHDRRMILEEKLKMKREQFEEMADFLVHDKEMSGLLDELERLRKASQEFSLGHSVQSAEEQRDALDKMVHDMKMLQERALLTARKLEHDQQKGKFYQRSGLKQKIYDILGTVNDLITDSIDFELSLVDAKEFFHLAETANAKLDELASCDAATRAVPKTQINSLTYDALSKGQILLDSLGWDSPRTKGVRTVYEELNKRKALLQDEMDHLELLDEYNNFLESVNQAYQNILNVETCILRTPKTLPVEPQAVAQFRQDHERTMETLSDKTNFQQILNKLDEIYPNLSEEEKMSTEEKVNQLKCLSNLVIETILLRIWLAGEWLKILELDANEWPSLASSLATDREPDRKRLAEVADNINRLYDPIQQQLNEVQRTDPDLITSKMEEKVEEIIKKYQNRQEQLVTFDKIREICHAYKVKLDHHLLGKPGRELEESGSRSGLQPDVKSTDELSSSEPCYFPVLDESTVATTLQSEEPTSAALECIIKEQLQAKLNSTLTTFFQPLITNFRQEILRAQENLAAPLAEKTQEEVNWERYFERLKESYVKVTKEIEGYLHHLKEVCRNIEDHLTRSAINSIKGSGESVAGIEKELNSLTELRSNFENNMDPEIKRRLENTLAVVGHEEPPIEAEKEERTLRTLSSKIVHDALGGCISEYQDVLTRQLTEKMIHSDLDMINHTLNELVSELEHPCNYGNNLADAQSYLASFERFEKTVETLRDKLSRLLTTAGMSETDVKAQNLLSKLNLLVDRKGKRRELILLSLEYFKLIEKSYEHYEQQNKEIDAIIAKSKQPEITIDDIEDLLSQLRKLKKKEAEQDSRLQEIQRIANIIFDLSQDEETQQHYPLRDRSARMGVEITRVESDLNDLLGVIRSQSASTSTTTVPSAIEQEIESQIILQQESTMTEKHTLERQSQFLEIERIEKPSRPTSQEMCTQTSLMDEEEMEAKTREYLKEKDRMTAEILETLRQTMSPLPPPPPQTVEKETQFEGFEEEVRTTEKVDRDTLTQTIKERLRSFETQTEEVVSKGVEISTETEEMEICLEPPPLAQRPASRDYQDPIFIQPLKDLIVNEGDKVVLECKTTGRIKKLIWLKDGLEIVNNPDYKTDFLDGSTARLSIDEALQEDSAIFTCRAYGEDENVMVETSGRLTIREPITSVLLPPQFLPHAPISVGEHGKSHFLQLKVEGNPLPTVQWFKDGQCIDTSPDYIITFNNGLCEIQFDELVKDMDDGFYTCVGMNKIGDCETRVALQIRGDVDISKKLSRQPPRITKPLPKNLMCRAGQKVKLECEFESHTDFNVVWIKDDNKILTKTNSSAEVTTQGSTSTLVFNEAYPINSGKYSVLIRNAGGECQSDSQIVVKGLLPAETSDSELNISDGEAVKPSVKMPLKDVRARVGESLRLDCVIVGNPEPEVIWYKNAIPLKESPNHHLLFHGDKCTLVIDSADLVDNGIYSVSAINNCGEAASKCQVFVYDKSPEALDTKPVEPPRFVKIIQDEMVTAGHEFSFVVELAPTPENPDVISEVTWWKNNSQIPPTERVTMSQDGPSYKLHFSEVDLSDKGNYMVKAVNSGGDAKCFGCLIVKENFEKAIPEPILVKEIEKPVQLQAVPPPSPPVQTPPAPRKMSLPKVISKPPRFVVPLEGKMVDDGDRNISLKCIIDASPPATVRWIKNNATEPLQSSPESNLKLSYNEKNGEAELLFAAVNVKDGGRYTCTASNEHGLASSVTDLIVKKTTFPPVFSKRLQSLTIDEGKRIYLEVDVYGKPPPEIKWELNGVPITAAGGIAMKSDTPTRHSLVISEGKPDRDAGEYKVTARNDAGEATSTCTVNIIEKPVIELPIQVIRLPQKTSPVPPPTEIQVKVSEPIIKKVEEKIVSSQAPIVSVRTEVQQPDKKGVHADKTSIVESTTTTIITSTEERLYESRVTRVLSPVPSIDIIPSVKSVQQQSITMPPPVVEIKLPVVETKPHVVETKIPVVERRLPVVETTIPVVETRLPIVETRLPIVETRLPIVETKIPVVEARLPVVEKRLPIVETRLPVVETKIPVVETRLPIVETKPPASTIDETLVPGPEPEILVAPLPVVWSKSKNQVLEKVKIFEEESSETREEAGPSGGVRIIPITKSTPSPSPQTQLFTLDFSEPPRVEPILPPVISPGPFEGYLMEPPKVYHDVTSSSSNQAYKIGDTYIQTQEHHSEQRSATYIKPSKFIPEKMRESDYESEVESSIIPAKWIPPTATPPPIAPTTSAFVPMTSSPFPASVIPQTTLGSMMPPPPLQVTTSFQQPQQRPVSEPVGVKTIAKLWPPPSPTFETTPMTFSTSSLKPTEPSSTLKSPTMTPVAGSRLSPLVTQERARSPTPNKEAIDMDKLWSRPIRFASPIPQVSIPSPSYQQPAPSPSTLTPKRKPEVPPKPASSWLKRTTPTPYSPVVSPLPPSPGGAMKPEVPPKPSYIKAMSPYSPMPSPLPSSRPVSASPGEGLSAAARDHFYYVSTVSTPRTTPIPPQITGWTSPIATTPEVPPEHQQRSTFSSFHEKREHFESTTSSYSTFEESSSSQKQFSSSSKHFSDVHPSGVSLLDQSFLPPPGEPPVFMYAPPPTKPTKSTTMTSPQIRPSTSTQQSSVPNVSQSSSSKVEVAKQTISAATSITSVAPVKRAEPPPPPPPPIVTTTRITTEQQSMEEQRSSSSMALVELVPLSSPIGPFRRRDAPRIRPTKFVPALDYFSSSDRDVSDLEQDEIKSKWESGRSFHEQDQQLSKWRKVTYEVPPSRKTRRDSLSSLVDQSMQAMNQQFKSNISQFSQGLCYNHMERKIQSDLGTGASEQATDGKIPAIKGGTGEECIVEDESGANPLIYFKYDFGYEFGIANPRNVRASSEPPAKALPSNQSRKSRRPKSLIVDDDGEDEDDDDDRPIELPIIHETTTNMKK</sequence>
<proteinExistence type="predicted"/>